<dbReference type="AlphaFoldDB" id="A0A4R8ZTA5"/>
<feature type="domain" description="Transposase IS110-like N-terminal" evidence="1">
    <location>
        <begin position="9"/>
        <end position="156"/>
    </location>
</feature>
<sequence length="417" mass="45690">MDVVHARAAGIDISKRDAKVCVRIPGKRRGQFTSTVTTWGSTTNEILGLVEFLVKAHVTVVVMEATSDYWKPFYFLMEESLPVMLVNAKHAKNMPGRKTDVSDATWLAQLVAHGLLRASFVPPKPIRELRDLTRARVTLVGDRTRDVQRLEKMLESSGIKLSSVVANITGVSSRLMLTALIQGVRDPAVLAEFAQRRMRSKIPELVEALTGRFTEHHAYLAQLHLDQIDARTLAIESLTARIDLAMKPYESVRDALVTVPGVSTLVADVLIAETGADMAVFPDAGHLASWAGVCPGSNESAGRVKSSKTMAGNKYLKAALGIAALAASHSKTSYLAVRYRRISSRRGPAKAIVALEHTILNSVWKMLTTGEVFEDLGADYFTRLSPERVKARAMQQLQQLGYDVTVVERSGAIMVRS</sequence>
<dbReference type="PANTHER" id="PTHR33055:SF15">
    <property type="entry name" value="TRANSPOSASE-RELATED"/>
    <property type="match status" value="1"/>
</dbReference>
<name>A0A4R8ZTA5_9MICO</name>
<gene>
    <name evidence="3" type="ORF">E3T55_19765</name>
</gene>
<proteinExistence type="predicted"/>
<evidence type="ECO:0000259" key="2">
    <source>
        <dbReference type="Pfam" id="PF02371"/>
    </source>
</evidence>
<dbReference type="GO" id="GO:0003677">
    <property type="term" value="F:DNA binding"/>
    <property type="evidence" value="ECO:0007669"/>
    <property type="project" value="InterPro"/>
</dbReference>
<dbReference type="InterPro" id="IPR003346">
    <property type="entry name" value="Transposase_20"/>
</dbReference>
<dbReference type="OrthoDB" id="9815354at2"/>
<dbReference type="InterPro" id="IPR002525">
    <property type="entry name" value="Transp_IS110-like_N"/>
</dbReference>
<dbReference type="EMBL" id="SOHE01000091">
    <property type="protein sequence ID" value="TFD44803.1"/>
    <property type="molecule type" value="Genomic_DNA"/>
</dbReference>
<comment type="caution">
    <text evidence="3">The sequence shown here is derived from an EMBL/GenBank/DDBJ whole genome shotgun (WGS) entry which is preliminary data.</text>
</comment>
<dbReference type="GO" id="GO:0006313">
    <property type="term" value="P:DNA transposition"/>
    <property type="evidence" value="ECO:0007669"/>
    <property type="project" value="InterPro"/>
</dbReference>
<dbReference type="RefSeq" id="WP_134521308.1">
    <property type="nucleotide sequence ID" value="NZ_SOHE01000091.1"/>
</dbReference>
<dbReference type="NCBIfam" id="NF033542">
    <property type="entry name" value="transpos_IS110"/>
    <property type="match status" value="1"/>
</dbReference>
<feature type="domain" description="Transposase IS116/IS110/IS902 C-terminal" evidence="2">
    <location>
        <begin position="255"/>
        <end position="335"/>
    </location>
</feature>
<organism evidence="3 4">
    <name type="scientific">Cryobacterium frigoriphilum</name>
    <dbReference type="NCBI Taxonomy" id="1259150"/>
    <lineage>
        <taxon>Bacteria</taxon>
        <taxon>Bacillati</taxon>
        <taxon>Actinomycetota</taxon>
        <taxon>Actinomycetes</taxon>
        <taxon>Micrococcales</taxon>
        <taxon>Microbacteriaceae</taxon>
        <taxon>Cryobacterium</taxon>
    </lineage>
</organism>
<dbReference type="PANTHER" id="PTHR33055">
    <property type="entry name" value="TRANSPOSASE FOR INSERTION SEQUENCE ELEMENT IS1111A"/>
    <property type="match status" value="1"/>
</dbReference>
<protein>
    <submittedName>
        <fullName evidence="3">IS110 family transposase</fullName>
    </submittedName>
</protein>
<accession>A0A4R8ZTA5</accession>
<evidence type="ECO:0000313" key="3">
    <source>
        <dbReference type="EMBL" id="TFD44803.1"/>
    </source>
</evidence>
<evidence type="ECO:0000313" key="4">
    <source>
        <dbReference type="Proteomes" id="UP000297447"/>
    </source>
</evidence>
<evidence type="ECO:0000259" key="1">
    <source>
        <dbReference type="Pfam" id="PF01548"/>
    </source>
</evidence>
<reference evidence="3 4" key="1">
    <citation type="submission" date="2019-03" db="EMBL/GenBank/DDBJ databases">
        <title>Genomics of glacier-inhabiting Cryobacterium strains.</title>
        <authorList>
            <person name="Liu Q."/>
            <person name="Xin Y.-H."/>
        </authorList>
    </citation>
    <scope>NUCLEOTIDE SEQUENCE [LARGE SCALE GENOMIC DNA]</scope>
    <source>
        <strain evidence="3 4">Hh14</strain>
    </source>
</reference>
<dbReference type="GO" id="GO:0004803">
    <property type="term" value="F:transposase activity"/>
    <property type="evidence" value="ECO:0007669"/>
    <property type="project" value="InterPro"/>
</dbReference>
<dbReference type="Pfam" id="PF02371">
    <property type="entry name" value="Transposase_20"/>
    <property type="match status" value="1"/>
</dbReference>
<dbReference type="Proteomes" id="UP000297447">
    <property type="component" value="Unassembled WGS sequence"/>
</dbReference>
<keyword evidence="4" id="KW-1185">Reference proteome</keyword>
<dbReference type="Pfam" id="PF01548">
    <property type="entry name" value="DEDD_Tnp_IS110"/>
    <property type="match status" value="1"/>
</dbReference>
<dbReference type="InterPro" id="IPR047650">
    <property type="entry name" value="Transpos_IS110"/>
</dbReference>